<evidence type="ECO:0000313" key="5">
    <source>
        <dbReference type="EMBL" id="QDY66496.1"/>
    </source>
</evidence>
<dbReference type="InterPro" id="IPR008920">
    <property type="entry name" value="TF_FadR/GntR_C"/>
</dbReference>
<accession>A0ABX5Y9Y7</accession>
<dbReference type="InterPro" id="IPR000524">
    <property type="entry name" value="Tscrpt_reg_HTH_GntR"/>
</dbReference>
<reference evidence="5 6" key="1">
    <citation type="submission" date="2019-07" db="EMBL/GenBank/DDBJ databases">
        <title>Complete Genome Sequence of drought tolerant Plant Growth-Promoting Rhizobacterium Glutamicibacter halophytocola DR408.</title>
        <authorList>
            <person name="Nishu S.D."/>
            <person name="Lee T.K."/>
        </authorList>
    </citation>
    <scope>NUCLEOTIDE SEQUENCE [LARGE SCALE GENOMIC DNA]</scope>
    <source>
        <strain evidence="5 6">DR408</strain>
    </source>
</reference>
<dbReference type="PANTHER" id="PTHR43537:SF24">
    <property type="entry name" value="GLUCONATE OPERON TRANSCRIPTIONAL REPRESSOR"/>
    <property type="match status" value="1"/>
</dbReference>
<gene>
    <name evidence="5" type="ORF">FQA45_09240</name>
</gene>
<dbReference type="PANTHER" id="PTHR43537">
    <property type="entry name" value="TRANSCRIPTIONAL REGULATOR, GNTR FAMILY"/>
    <property type="match status" value="1"/>
</dbReference>
<protein>
    <submittedName>
        <fullName evidence="5">GntR family transcriptional regulator</fullName>
    </submittedName>
</protein>
<evidence type="ECO:0000256" key="1">
    <source>
        <dbReference type="ARBA" id="ARBA00023015"/>
    </source>
</evidence>
<dbReference type="SMART" id="SM00345">
    <property type="entry name" value="HTH_GNTR"/>
    <property type="match status" value="1"/>
</dbReference>
<dbReference type="InterPro" id="IPR036388">
    <property type="entry name" value="WH-like_DNA-bd_sf"/>
</dbReference>
<keyword evidence="2" id="KW-0238">DNA-binding</keyword>
<organism evidence="5 6">
    <name type="scientific">Glutamicibacter halophytocola</name>
    <dbReference type="NCBI Taxonomy" id="1933880"/>
    <lineage>
        <taxon>Bacteria</taxon>
        <taxon>Bacillati</taxon>
        <taxon>Actinomycetota</taxon>
        <taxon>Actinomycetes</taxon>
        <taxon>Micrococcales</taxon>
        <taxon>Micrococcaceae</taxon>
        <taxon>Glutamicibacter</taxon>
    </lineage>
</organism>
<keyword evidence="3" id="KW-0804">Transcription</keyword>
<keyword evidence="1" id="KW-0805">Transcription regulation</keyword>
<dbReference type="EMBL" id="CP042260">
    <property type="protein sequence ID" value="QDY66496.1"/>
    <property type="molecule type" value="Genomic_DNA"/>
</dbReference>
<evidence type="ECO:0000313" key="6">
    <source>
        <dbReference type="Proteomes" id="UP000320717"/>
    </source>
</evidence>
<evidence type="ECO:0000256" key="3">
    <source>
        <dbReference type="ARBA" id="ARBA00023163"/>
    </source>
</evidence>
<dbReference type="Gene3D" id="1.10.10.10">
    <property type="entry name" value="Winged helix-like DNA-binding domain superfamily/Winged helix DNA-binding domain"/>
    <property type="match status" value="1"/>
</dbReference>
<dbReference type="PROSITE" id="PS50949">
    <property type="entry name" value="HTH_GNTR"/>
    <property type="match status" value="1"/>
</dbReference>
<feature type="domain" description="HTH gntR-type" evidence="4">
    <location>
        <begin position="44"/>
        <end position="111"/>
    </location>
</feature>
<dbReference type="InterPro" id="IPR036390">
    <property type="entry name" value="WH_DNA-bd_sf"/>
</dbReference>
<dbReference type="SUPFAM" id="SSF46785">
    <property type="entry name" value="Winged helix' DNA-binding domain"/>
    <property type="match status" value="1"/>
</dbReference>
<name>A0ABX5Y9Y7_9MICC</name>
<dbReference type="CDD" id="cd07377">
    <property type="entry name" value="WHTH_GntR"/>
    <property type="match status" value="1"/>
</dbReference>
<dbReference type="Pfam" id="PF00392">
    <property type="entry name" value="GntR"/>
    <property type="match status" value="1"/>
</dbReference>
<dbReference type="Proteomes" id="UP000320717">
    <property type="component" value="Chromosome"/>
</dbReference>
<dbReference type="SUPFAM" id="SSF48008">
    <property type="entry name" value="GntR ligand-binding domain-like"/>
    <property type="match status" value="1"/>
</dbReference>
<evidence type="ECO:0000259" key="4">
    <source>
        <dbReference type="PROSITE" id="PS50949"/>
    </source>
</evidence>
<keyword evidence="6" id="KW-1185">Reference proteome</keyword>
<evidence type="ECO:0000256" key="2">
    <source>
        <dbReference type="ARBA" id="ARBA00023125"/>
    </source>
</evidence>
<proteinExistence type="predicted"/>
<sequence>MKPLTSKNARGTVMVNEESLDTEPENRWFRIRAVNMSTTWRSNVSLARETAGLISERILSGRYQPGEQLPQAWLSEQLGVSRTPLRDALNLLENDGMIQIDDLGRASVTRMASHLLKEVLAYRRIMETGACELVQHGTAAQLEQLAAGNPGPWTPRSRSGFHTGLLECSRNNQLRRSVPLVRMSEEVFLPACAWYEEAAASLDRHIETSMAAIIRGSVPQAQQELQKYFDELLNLIDGNERTAS</sequence>